<comment type="caution">
    <text evidence="2">The sequence shown here is derived from an EMBL/GenBank/DDBJ whole genome shotgun (WGS) entry which is preliminary data.</text>
</comment>
<reference evidence="2 3" key="1">
    <citation type="submission" date="2019-11" db="EMBL/GenBank/DDBJ databases">
        <authorList>
            <person name="Dong K."/>
        </authorList>
    </citation>
    <scope>NUCLEOTIDE SEQUENCE [LARGE SCALE GENOMIC DNA]</scope>
    <source>
        <strain evidence="2 3">NBRC 111993</strain>
    </source>
</reference>
<dbReference type="InterPro" id="IPR009325">
    <property type="entry name" value="DUF983"/>
</dbReference>
<protein>
    <submittedName>
        <fullName evidence="2">DUF983 domain-containing protein</fullName>
    </submittedName>
</protein>
<evidence type="ECO:0000313" key="2">
    <source>
        <dbReference type="EMBL" id="MTH78476.1"/>
    </source>
</evidence>
<keyword evidence="1" id="KW-0472">Membrane</keyword>
<keyword evidence="1" id="KW-0812">Transmembrane</keyword>
<sequence length="134" mass="14347">MVTPTLTQTPEDLRPALRRGVRLKCPRCGQGKLFRGYLKVADCCDSCGLDLTPQRADDGPAYIVVLVVAHLIGFSLMPMFSLFGDRPILIGTVLGLATILASLGLLPPVKGAFVALQWVKGMHGFDPARAEAKG</sequence>
<dbReference type="EMBL" id="WMIE01000006">
    <property type="protein sequence ID" value="MTH78476.1"/>
    <property type="molecule type" value="Genomic_DNA"/>
</dbReference>
<gene>
    <name evidence="2" type="ORF">GL286_12115</name>
</gene>
<dbReference type="OrthoDB" id="9799456at2"/>
<feature type="transmembrane region" description="Helical" evidence="1">
    <location>
        <begin position="61"/>
        <end position="82"/>
    </location>
</feature>
<keyword evidence="3" id="KW-1185">Reference proteome</keyword>
<dbReference type="AlphaFoldDB" id="A0A6L6JA98"/>
<dbReference type="Pfam" id="PF06170">
    <property type="entry name" value="DUF983"/>
    <property type="match status" value="1"/>
</dbReference>
<evidence type="ECO:0000256" key="1">
    <source>
        <dbReference type="SAM" id="Phobius"/>
    </source>
</evidence>
<feature type="transmembrane region" description="Helical" evidence="1">
    <location>
        <begin position="88"/>
        <end position="106"/>
    </location>
</feature>
<organism evidence="2 3">
    <name type="scientific">Paracoccus aestuariivivens</name>
    <dbReference type="NCBI Taxonomy" id="1820333"/>
    <lineage>
        <taxon>Bacteria</taxon>
        <taxon>Pseudomonadati</taxon>
        <taxon>Pseudomonadota</taxon>
        <taxon>Alphaproteobacteria</taxon>
        <taxon>Rhodobacterales</taxon>
        <taxon>Paracoccaceae</taxon>
        <taxon>Paracoccus</taxon>
    </lineage>
</organism>
<keyword evidence="1" id="KW-1133">Transmembrane helix</keyword>
<name>A0A6L6JA98_9RHOB</name>
<evidence type="ECO:0000313" key="3">
    <source>
        <dbReference type="Proteomes" id="UP000478183"/>
    </source>
</evidence>
<proteinExistence type="predicted"/>
<accession>A0A6L6JA98</accession>
<dbReference type="Proteomes" id="UP000478183">
    <property type="component" value="Unassembled WGS sequence"/>
</dbReference>